<keyword evidence="1" id="KW-1133">Transmembrane helix</keyword>
<keyword evidence="1" id="KW-0812">Transmembrane</keyword>
<dbReference type="AlphaFoldDB" id="A0A2M6YV83"/>
<proteinExistence type="predicted"/>
<evidence type="ECO:0000313" key="2">
    <source>
        <dbReference type="EMBL" id="PIU37322.1"/>
    </source>
</evidence>
<evidence type="ECO:0000313" key="3">
    <source>
        <dbReference type="Proteomes" id="UP000230184"/>
    </source>
</evidence>
<accession>A0A2M6YV83</accession>
<dbReference type="EMBL" id="PEWY01000042">
    <property type="protein sequence ID" value="PIU37322.1"/>
    <property type="molecule type" value="Genomic_DNA"/>
</dbReference>
<comment type="caution">
    <text evidence="2">The sequence shown here is derived from an EMBL/GenBank/DDBJ whole genome shotgun (WGS) entry which is preliminary data.</text>
</comment>
<feature type="transmembrane region" description="Helical" evidence="1">
    <location>
        <begin position="108"/>
        <end position="127"/>
    </location>
</feature>
<organism evidence="2 3">
    <name type="scientific">Candidatus Roizmanbacteria bacterium CG07_land_8_20_14_0_80_34_15</name>
    <dbReference type="NCBI Taxonomy" id="1974849"/>
    <lineage>
        <taxon>Bacteria</taxon>
        <taxon>Candidatus Roizmaniibacteriota</taxon>
    </lineage>
</organism>
<dbReference type="Proteomes" id="UP000230184">
    <property type="component" value="Unassembled WGS sequence"/>
</dbReference>
<evidence type="ECO:0000256" key="1">
    <source>
        <dbReference type="SAM" id="Phobius"/>
    </source>
</evidence>
<name>A0A2M6YV83_9BACT</name>
<reference evidence="3" key="1">
    <citation type="submission" date="2017-09" db="EMBL/GenBank/DDBJ databases">
        <title>Depth-based differentiation of microbial function through sediment-hosted aquifers and enrichment of novel symbionts in the deep terrestrial subsurface.</title>
        <authorList>
            <person name="Probst A.J."/>
            <person name="Ladd B."/>
            <person name="Jarett J.K."/>
            <person name="Geller-Mcgrath D.E."/>
            <person name="Sieber C.M.K."/>
            <person name="Emerson J.B."/>
            <person name="Anantharaman K."/>
            <person name="Thomas B.C."/>
            <person name="Malmstrom R."/>
            <person name="Stieglmeier M."/>
            <person name="Klingl A."/>
            <person name="Woyke T."/>
            <person name="Ryan C.M."/>
            <person name="Banfield J.F."/>
        </authorList>
    </citation>
    <scope>NUCLEOTIDE SEQUENCE [LARGE SCALE GENOMIC DNA]</scope>
</reference>
<protein>
    <submittedName>
        <fullName evidence="2">Uncharacterized protein</fullName>
    </submittedName>
</protein>
<sequence length="135" mass="14288">MDSFNKVISFVLGLVVVLVFFAVVTGKINLKSKTTATSTPTPTPITKKDGGFFSFLKKSTPTPTPTQKSTSSITINANTNANTNENNIYKQNNQVSSQSNAKSIPSTGLPTLFIPLLFSGLAGGSFLRKAGRSGK</sequence>
<gene>
    <name evidence="2" type="ORF">COT02_01500</name>
</gene>
<keyword evidence="1" id="KW-0472">Membrane</keyword>